<gene>
    <name evidence="9" type="ORF">HN018_21880</name>
</gene>
<dbReference type="AlphaFoldDB" id="A0A6M8HXP6"/>
<dbReference type="GO" id="GO:0005886">
    <property type="term" value="C:plasma membrane"/>
    <property type="evidence" value="ECO:0007669"/>
    <property type="project" value="UniProtKB-SubCell"/>
</dbReference>
<dbReference type="Gene3D" id="2.30.30.60">
    <property type="match status" value="1"/>
</dbReference>
<organism evidence="9 10">
    <name type="scientific">Lichenicola cladoniae</name>
    <dbReference type="NCBI Taxonomy" id="1484109"/>
    <lineage>
        <taxon>Bacteria</taxon>
        <taxon>Pseudomonadati</taxon>
        <taxon>Pseudomonadota</taxon>
        <taxon>Alphaproteobacteria</taxon>
        <taxon>Acetobacterales</taxon>
        <taxon>Acetobacteraceae</taxon>
        <taxon>Lichenicola</taxon>
    </lineage>
</organism>
<reference evidence="9 10" key="1">
    <citation type="journal article" date="2014" name="World J. Microbiol. Biotechnol.">
        <title>Biodiversity and physiological characteristics of Antarctic and Arctic lichens-associated bacteria.</title>
        <authorList>
            <person name="Lee Y.M."/>
            <person name="Kim E.H."/>
            <person name="Lee H.K."/>
            <person name="Hong S.G."/>
        </authorList>
    </citation>
    <scope>NUCLEOTIDE SEQUENCE [LARGE SCALE GENOMIC DNA]</scope>
    <source>
        <strain evidence="9 10">PAMC 26569</strain>
        <plasmid evidence="9">unnamed1</plasmid>
    </source>
</reference>
<feature type="compositionally biased region" description="Polar residues" evidence="6">
    <location>
        <begin position="321"/>
        <end position="337"/>
    </location>
</feature>
<dbReference type="PANTHER" id="PTHR30566">
    <property type="entry name" value="YNAI-RELATED MECHANOSENSITIVE ION CHANNEL"/>
    <property type="match status" value="1"/>
</dbReference>
<dbReference type="InterPro" id="IPR010920">
    <property type="entry name" value="LSM_dom_sf"/>
</dbReference>
<evidence type="ECO:0000256" key="7">
    <source>
        <dbReference type="SAM" id="Phobius"/>
    </source>
</evidence>
<feature type="transmembrane region" description="Helical" evidence="7">
    <location>
        <begin position="56"/>
        <end position="79"/>
    </location>
</feature>
<dbReference type="InterPro" id="IPR023408">
    <property type="entry name" value="MscS_beta-dom_sf"/>
</dbReference>
<evidence type="ECO:0000256" key="1">
    <source>
        <dbReference type="ARBA" id="ARBA00004651"/>
    </source>
</evidence>
<sequence length="337" mass="37275">MHFLGVDWVGVNPQNGRKLLLSIAFIAGVLVCSAIIRGFVGLVLRRTDHAGTQTRFWMRQAVSLFAAIVLILGLLSIWFSDPARLATAFGLMSAGLAFALQQVVTSIAGYFVILRGSTFTVGDRISMGGVRGDVMRLGFIQTTIMEMGQPPSVQGADPAVWVRSRQFTGRIVTVSNSRIFAEPVFNYTRDFPFIWEEMAIWITYKADRGRAEQILLDAAHRHAIDPKGIATKEKDDMQARFGVNPIDLDPRVFYRMTDNWIELSVRFIVDTHGVRGAKDAMSRDIIVALEQAGIGIASATYDIVGFPPIEIRQAASPESFPPQTVDQTQKNASLNRI</sequence>
<keyword evidence="2" id="KW-1003">Cell membrane</keyword>
<dbReference type="PANTHER" id="PTHR30566:SF5">
    <property type="entry name" value="MECHANOSENSITIVE ION CHANNEL PROTEIN 1, MITOCHONDRIAL-RELATED"/>
    <property type="match status" value="1"/>
</dbReference>
<evidence type="ECO:0000259" key="8">
    <source>
        <dbReference type="Pfam" id="PF00924"/>
    </source>
</evidence>
<feature type="transmembrane region" description="Helical" evidence="7">
    <location>
        <begin position="20"/>
        <end position="44"/>
    </location>
</feature>
<dbReference type="SUPFAM" id="SSF82689">
    <property type="entry name" value="Mechanosensitive channel protein MscS (YggB), C-terminal domain"/>
    <property type="match status" value="1"/>
</dbReference>
<feature type="region of interest" description="Disordered" evidence="6">
    <location>
        <begin position="315"/>
        <end position="337"/>
    </location>
</feature>
<feature type="transmembrane region" description="Helical" evidence="7">
    <location>
        <begin position="85"/>
        <end position="114"/>
    </location>
</feature>
<keyword evidence="9" id="KW-0614">Plasmid</keyword>
<dbReference type="Proteomes" id="UP000500767">
    <property type="component" value="Plasmid unnamed1"/>
</dbReference>
<feature type="domain" description="Mechanosensitive ion channel MscS" evidence="8">
    <location>
        <begin position="103"/>
        <end position="147"/>
    </location>
</feature>
<dbReference type="InterPro" id="IPR006685">
    <property type="entry name" value="MscS_channel_2nd"/>
</dbReference>
<dbReference type="SUPFAM" id="SSF50182">
    <property type="entry name" value="Sm-like ribonucleoproteins"/>
    <property type="match status" value="1"/>
</dbReference>
<keyword evidence="4 7" id="KW-1133">Transmembrane helix</keyword>
<dbReference type="EMBL" id="CP053709">
    <property type="protein sequence ID" value="QKE92881.1"/>
    <property type="molecule type" value="Genomic_DNA"/>
</dbReference>
<name>A0A6M8HXP6_9PROT</name>
<accession>A0A6M8HXP6</accession>
<evidence type="ECO:0000256" key="4">
    <source>
        <dbReference type="ARBA" id="ARBA00022989"/>
    </source>
</evidence>
<evidence type="ECO:0000313" key="9">
    <source>
        <dbReference type="EMBL" id="QKE92881.1"/>
    </source>
</evidence>
<dbReference type="InterPro" id="IPR011066">
    <property type="entry name" value="MscS_channel_C_sf"/>
</dbReference>
<geneLocation type="plasmid" evidence="9 10">
    <name>unnamed1</name>
</geneLocation>
<keyword evidence="5 7" id="KW-0472">Membrane</keyword>
<dbReference type="Gene3D" id="3.30.70.100">
    <property type="match status" value="1"/>
</dbReference>
<keyword evidence="3 7" id="KW-0812">Transmembrane</keyword>
<protein>
    <submittedName>
        <fullName evidence="9">Mechanosensitive ion channel family protein</fullName>
    </submittedName>
</protein>
<evidence type="ECO:0000256" key="6">
    <source>
        <dbReference type="SAM" id="MobiDB-lite"/>
    </source>
</evidence>
<evidence type="ECO:0000256" key="2">
    <source>
        <dbReference type="ARBA" id="ARBA00022475"/>
    </source>
</evidence>
<evidence type="ECO:0000313" key="10">
    <source>
        <dbReference type="Proteomes" id="UP000500767"/>
    </source>
</evidence>
<comment type="subcellular location">
    <subcellularLocation>
        <location evidence="1">Cell membrane</location>
        <topology evidence="1">Multi-pass membrane protein</topology>
    </subcellularLocation>
</comment>
<proteinExistence type="predicted"/>
<dbReference type="GO" id="GO:0008381">
    <property type="term" value="F:mechanosensitive monoatomic ion channel activity"/>
    <property type="evidence" value="ECO:0007669"/>
    <property type="project" value="UniProtKB-ARBA"/>
</dbReference>
<keyword evidence="10" id="KW-1185">Reference proteome</keyword>
<dbReference type="KEGG" id="lck:HN018_21880"/>
<dbReference type="RefSeq" id="WP_171836535.1">
    <property type="nucleotide sequence ID" value="NZ_CP053709.1"/>
</dbReference>
<dbReference type="Pfam" id="PF00924">
    <property type="entry name" value="MS_channel_2nd"/>
    <property type="match status" value="1"/>
</dbReference>
<evidence type="ECO:0000256" key="3">
    <source>
        <dbReference type="ARBA" id="ARBA00022692"/>
    </source>
</evidence>
<evidence type="ECO:0000256" key="5">
    <source>
        <dbReference type="ARBA" id="ARBA00023136"/>
    </source>
</evidence>